<protein>
    <submittedName>
        <fullName evidence="1">Uncharacterized protein</fullName>
    </submittedName>
</protein>
<comment type="caution">
    <text evidence="1">The sequence shown here is derived from an EMBL/GenBank/DDBJ whole genome shotgun (WGS) entry which is preliminary data.</text>
</comment>
<evidence type="ECO:0000313" key="1">
    <source>
        <dbReference type="EMBL" id="GFY44893.1"/>
    </source>
</evidence>
<proteinExistence type="predicted"/>
<name>A0A8X6X0U4_9ARAC</name>
<dbReference type="AlphaFoldDB" id="A0A8X6X0U4"/>
<reference evidence="1" key="1">
    <citation type="submission" date="2020-08" db="EMBL/GenBank/DDBJ databases">
        <title>Multicomponent nature underlies the extraordinary mechanical properties of spider dragline silk.</title>
        <authorList>
            <person name="Kono N."/>
            <person name="Nakamura H."/>
            <person name="Mori M."/>
            <person name="Yoshida Y."/>
            <person name="Ohtoshi R."/>
            <person name="Malay A.D."/>
            <person name="Moran D.A.P."/>
            <person name="Tomita M."/>
            <person name="Numata K."/>
            <person name="Arakawa K."/>
        </authorList>
    </citation>
    <scope>NUCLEOTIDE SEQUENCE</scope>
</reference>
<dbReference type="Proteomes" id="UP000886998">
    <property type="component" value="Unassembled WGS sequence"/>
</dbReference>
<evidence type="ECO:0000313" key="2">
    <source>
        <dbReference type="Proteomes" id="UP000886998"/>
    </source>
</evidence>
<accession>A0A8X6X0U4</accession>
<organism evidence="1 2">
    <name type="scientific">Trichonephila inaurata madagascariensis</name>
    <dbReference type="NCBI Taxonomy" id="2747483"/>
    <lineage>
        <taxon>Eukaryota</taxon>
        <taxon>Metazoa</taxon>
        <taxon>Ecdysozoa</taxon>
        <taxon>Arthropoda</taxon>
        <taxon>Chelicerata</taxon>
        <taxon>Arachnida</taxon>
        <taxon>Araneae</taxon>
        <taxon>Araneomorphae</taxon>
        <taxon>Entelegynae</taxon>
        <taxon>Araneoidea</taxon>
        <taxon>Nephilidae</taxon>
        <taxon>Trichonephila</taxon>
        <taxon>Trichonephila inaurata</taxon>
    </lineage>
</organism>
<dbReference type="EMBL" id="BMAV01004462">
    <property type="protein sequence ID" value="GFY44893.1"/>
    <property type="molecule type" value="Genomic_DNA"/>
</dbReference>
<keyword evidence="2" id="KW-1185">Reference proteome</keyword>
<gene>
    <name evidence="1" type="ORF">TNIN_223061</name>
</gene>
<sequence length="105" mass="12417">MRFSRISQTYLIGFDSEKTCGQSMRKYSIYKDNLPKSVPRIVIIIVLGEVPLYQHKYKWLNQAYCFFETKLSCTSWVNIQINADISTEFDHTHTIDLPNMSFLWI</sequence>